<keyword evidence="5" id="KW-1185">Reference proteome</keyword>
<feature type="region of interest" description="Disordered" evidence="2">
    <location>
        <begin position="148"/>
        <end position="183"/>
    </location>
</feature>
<name>A0ABT8ETU9_9ACTN</name>
<keyword evidence="3" id="KW-1133">Transmembrane helix</keyword>
<evidence type="ECO:0000313" key="4">
    <source>
        <dbReference type="EMBL" id="MDN4161590.1"/>
    </source>
</evidence>
<dbReference type="EMBL" id="JAUHJR010000003">
    <property type="protein sequence ID" value="MDN4161590.1"/>
    <property type="molecule type" value="Genomic_DNA"/>
</dbReference>
<feature type="compositionally biased region" description="Basic and acidic residues" evidence="2">
    <location>
        <begin position="157"/>
        <end position="174"/>
    </location>
</feature>
<dbReference type="Proteomes" id="UP001168537">
    <property type="component" value="Unassembled WGS sequence"/>
</dbReference>
<protein>
    <submittedName>
        <fullName evidence="4">Uncharacterized protein</fullName>
    </submittedName>
</protein>
<proteinExistence type="predicted"/>
<sequence length="183" mass="19873">MVEEWSLPVWAVVAAAVALLVLLAVTLVLGVTAARGRRRAEQAAARARVEAEELRARVEAVEQRLLASDAPPATRPAEEYVITRVGDLDAPDGAGPAAADRAPVVPAPLFADVVLRESVVQVGSLAAGLRRALAPETRNRVRFEVRREVRRSRKQRRADQRAARRDWEARRRAAEPSPEAGAA</sequence>
<keyword evidence="1" id="KW-0175">Coiled coil</keyword>
<organism evidence="4 5">
    <name type="scientific">Nocardioides abyssi</name>
    <dbReference type="NCBI Taxonomy" id="3058370"/>
    <lineage>
        <taxon>Bacteria</taxon>
        <taxon>Bacillati</taxon>
        <taxon>Actinomycetota</taxon>
        <taxon>Actinomycetes</taxon>
        <taxon>Propionibacteriales</taxon>
        <taxon>Nocardioidaceae</taxon>
        <taxon>Nocardioides</taxon>
    </lineage>
</organism>
<dbReference type="RefSeq" id="WP_300960492.1">
    <property type="nucleotide sequence ID" value="NZ_JAUHJR010000003.1"/>
</dbReference>
<feature type="coiled-coil region" evidence="1">
    <location>
        <begin position="37"/>
        <end position="64"/>
    </location>
</feature>
<feature type="transmembrane region" description="Helical" evidence="3">
    <location>
        <begin position="6"/>
        <end position="29"/>
    </location>
</feature>
<evidence type="ECO:0000256" key="2">
    <source>
        <dbReference type="SAM" id="MobiDB-lite"/>
    </source>
</evidence>
<gene>
    <name evidence="4" type="ORF">QWY29_09525</name>
</gene>
<accession>A0ABT8ETU9</accession>
<comment type="caution">
    <text evidence="4">The sequence shown here is derived from an EMBL/GenBank/DDBJ whole genome shotgun (WGS) entry which is preliminary data.</text>
</comment>
<keyword evidence="3" id="KW-0472">Membrane</keyword>
<reference evidence="4" key="1">
    <citation type="submission" date="2023-06" db="EMBL/GenBank/DDBJ databases">
        <title>Draft genome sequence of Nocardioides sp. SOB72.</title>
        <authorList>
            <person name="Zhang G."/>
        </authorList>
    </citation>
    <scope>NUCLEOTIDE SEQUENCE</scope>
    <source>
        <strain evidence="4">SOB72</strain>
    </source>
</reference>
<keyword evidence="3" id="KW-0812">Transmembrane</keyword>
<evidence type="ECO:0000256" key="1">
    <source>
        <dbReference type="SAM" id="Coils"/>
    </source>
</evidence>
<evidence type="ECO:0000313" key="5">
    <source>
        <dbReference type="Proteomes" id="UP001168537"/>
    </source>
</evidence>
<evidence type="ECO:0000256" key="3">
    <source>
        <dbReference type="SAM" id="Phobius"/>
    </source>
</evidence>